<evidence type="ECO:0000256" key="4">
    <source>
        <dbReference type="ARBA" id="ARBA00012640"/>
    </source>
</evidence>
<dbReference type="InterPro" id="IPR023214">
    <property type="entry name" value="HAD_sf"/>
</dbReference>
<evidence type="ECO:0000256" key="10">
    <source>
        <dbReference type="ARBA" id="ARBA00031693"/>
    </source>
</evidence>
<dbReference type="NCBIfam" id="TIGR01488">
    <property type="entry name" value="HAD-SF-IB"/>
    <property type="match status" value="1"/>
</dbReference>
<dbReference type="EC" id="3.1.3.3" evidence="4"/>
<organism evidence="11 12">
    <name type="scientific">Lepraria finkii</name>
    <dbReference type="NCBI Taxonomy" id="1340010"/>
    <lineage>
        <taxon>Eukaryota</taxon>
        <taxon>Fungi</taxon>
        <taxon>Dikarya</taxon>
        <taxon>Ascomycota</taxon>
        <taxon>Pezizomycotina</taxon>
        <taxon>Lecanoromycetes</taxon>
        <taxon>OSLEUM clade</taxon>
        <taxon>Lecanoromycetidae</taxon>
        <taxon>Lecanorales</taxon>
        <taxon>Lecanorineae</taxon>
        <taxon>Stereocaulaceae</taxon>
        <taxon>Lepraria</taxon>
    </lineage>
</organism>
<dbReference type="SUPFAM" id="SSF56784">
    <property type="entry name" value="HAD-like"/>
    <property type="match status" value="1"/>
</dbReference>
<comment type="similarity">
    <text evidence="3">Belongs to the HAD-like hydrolase superfamily. SerB family.</text>
</comment>
<dbReference type="InterPro" id="IPR036412">
    <property type="entry name" value="HAD-like_sf"/>
</dbReference>
<evidence type="ECO:0000256" key="3">
    <source>
        <dbReference type="ARBA" id="ARBA00009184"/>
    </source>
</evidence>
<keyword evidence="8" id="KW-0460">Magnesium</keyword>
<dbReference type="Pfam" id="PF00702">
    <property type="entry name" value="Hydrolase"/>
    <property type="match status" value="1"/>
</dbReference>
<evidence type="ECO:0000313" key="11">
    <source>
        <dbReference type="EMBL" id="KAL2054179.1"/>
    </source>
</evidence>
<dbReference type="EMBL" id="JBHFEH010000017">
    <property type="protein sequence ID" value="KAL2054179.1"/>
    <property type="molecule type" value="Genomic_DNA"/>
</dbReference>
<dbReference type="NCBIfam" id="TIGR00338">
    <property type="entry name" value="serB"/>
    <property type="match status" value="1"/>
</dbReference>
<dbReference type="PANTHER" id="PTHR43344:SF2">
    <property type="entry name" value="PHOSPHOSERINE PHOSPHATASE"/>
    <property type="match status" value="1"/>
</dbReference>
<keyword evidence="6" id="KW-0479">Metal-binding</keyword>
<dbReference type="InterPro" id="IPR004469">
    <property type="entry name" value="PSP"/>
</dbReference>
<dbReference type="SFLD" id="SFLDG01137">
    <property type="entry name" value="C1.6.1:_Phosphoserine_Phosphat"/>
    <property type="match status" value="1"/>
</dbReference>
<comment type="pathway">
    <text evidence="2">Amino-acid biosynthesis; L-serine biosynthesis; L-serine from 3-phospho-D-glycerate: step 3/3.</text>
</comment>
<dbReference type="Gene3D" id="3.40.50.1000">
    <property type="entry name" value="HAD superfamily/HAD-like"/>
    <property type="match status" value="1"/>
</dbReference>
<dbReference type="InterPro" id="IPR050582">
    <property type="entry name" value="HAD-like_SerB"/>
</dbReference>
<evidence type="ECO:0000256" key="8">
    <source>
        <dbReference type="ARBA" id="ARBA00022842"/>
    </source>
</evidence>
<dbReference type="SFLD" id="SFLDG01136">
    <property type="entry name" value="C1.6:_Phosphoserine_Phosphatas"/>
    <property type="match status" value="1"/>
</dbReference>
<dbReference type="SFLD" id="SFLDF00029">
    <property type="entry name" value="phosphoserine_phosphatase"/>
    <property type="match status" value="1"/>
</dbReference>
<keyword evidence="5" id="KW-0028">Amino-acid biosynthesis</keyword>
<evidence type="ECO:0000256" key="5">
    <source>
        <dbReference type="ARBA" id="ARBA00022605"/>
    </source>
</evidence>
<proteinExistence type="inferred from homology"/>
<comment type="cofactor">
    <cofactor evidence="1">
        <name>Mg(2+)</name>
        <dbReference type="ChEBI" id="CHEBI:18420"/>
    </cofactor>
</comment>
<comment type="caution">
    <text evidence="11">The sequence shown here is derived from an EMBL/GenBank/DDBJ whole genome shotgun (WGS) entry which is preliminary data.</text>
</comment>
<evidence type="ECO:0000256" key="7">
    <source>
        <dbReference type="ARBA" id="ARBA00022801"/>
    </source>
</evidence>
<reference evidence="11 12" key="1">
    <citation type="submission" date="2024-09" db="EMBL/GenBank/DDBJ databases">
        <title>Rethinking Asexuality: The Enigmatic Case of Functional Sexual Genes in Lepraria (Stereocaulaceae).</title>
        <authorList>
            <person name="Doellman M."/>
            <person name="Sun Y."/>
            <person name="Barcenas-Pena A."/>
            <person name="Lumbsch H.T."/>
            <person name="Grewe F."/>
        </authorList>
    </citation>
    <scope>NUCLEOTIDE SEQUENCE [LARGE SCALE GENOMIC DNA]</scope>
    <source>
        <strain evidence="11 12">Grewe 0041</strain>
    </source>
</reference>
<evidence type="ECO:0000256" key="2">
    <source>
        <dbReference type="ARBA" id="ARBA00005135"/>
    </source>
</evidence>
<evidence type="ECO:0000313" key="12">
    <source>
        <dbReference type="Proteomes" id="UP001590951"/>
    </source>
</evidence>
<evidence type="ECO:0000256" key="9">
    <source>
        <dbReference type="ARBA" id="ARBA00023299"/>
    </source>
</evidence>
<dbReference type="Proteomes" id="UP001590951">
    <property type="component" value="Unassembled WGS sequence"/>
</dbReference>
<evidence type="ECO:0000256" key="1">
    <source>
        <dbReference type="ARBA" id="ARBA00001946"/>
    </source>
</evidence>
<name>A0ABR4B8K5_9LECA</name>
<gene>
    <name evidence="11" type="ORF">ABVK25_005718</name>
</gene>
<evidence type="ECO:0000256" key="6">
    <source>
        <dbReference type="ARBA" id="ARBA00022723"/>
    </source>
</evidence>
<protein>
    <recommendedName>
        <fullName evidence="4">phosphoserine phosphatase</fullName>
        <ecNumber evidence="4">3.1.3.3</ecNumber>
    </recommendedName>
    <alternativeName>
        <fullName evidence="10">O-phosphoserine phosphohydrolase</fullName>
    </alternativeName>
</protein>
<sequence>MASLTGNALPRPGSAGENEFVDFIPPIGQTLMDGAPSFEEPYVKLIVTYFENARHTPGNVQDRSLPSITPAFENFKRLLKVLAPTSTFNRYSTHFPAPYITQSIYMTHEPFQQEDWSALRHTSDFKDFENLYEIEVIVDQYPNTTPTPTLNRPLKLALFDMDSTLIDQEVIDELARSVGVSDAVSAITARAMNGDIDFATSLKERVGMLRGVKTTVWEDLRKTITIAEGARELIAGLKKRGVYTAVASGGFMPMAEWLKGELGLDIAVANHLLVEEPTEKFSYPHLSGLLDPSYPIVTPELKRETLLALAAARSIPMHETLAVGDGSNDLLMLGTAGRGIAWRAKEKVQVAAPMRLNGESLADLLHLFGPEESSVRDEVRLD</sequence>
<keyword evidence="9" id="KW-0718">Serine biosynthesis</keyword>
<keyword evidence="12" id="KW-1185">Reference proteome</keyword>
<dbReference type="SFLD" id="SFLDS00003">
    <property type="entry name" value="Haloacid_Dehalogenase"/>
    <property type="match status" value="1"/>
</dbReference>
<dbReference type="PANTHER" id="PTHR43344">
    <property type="entry name" value="PHOSPHOSERINE PHOSPHATASE"/>
    <property type="match status" value="1"/>
</dbReference>
<keyword evidence="7" id="KW-0378">Hydrolase</keyword>
<accession>A0ABR4B8K5</accession>